<name>A0A9P9HB82_FUSRE</name>
<feature type="transmembrane region" description="Helical" evidence="10">
    <location>
        <begin position="471"/>
        <end position="494"/>
    </location>
</feature>
<feature type="domain" description="Cation/H+ exchanger transmembrane" evidence="11">
    <location>
        <begin position="28"/>
        <end position="281"/>
    </location>
</feature>
<evidence type="ECO:0000313" key="13">
    <source>
        <dbReference type="Proteomes" id="UP000720189"/>
    </source>
</evidence>
<keyword evidence="13" id="KW-1185">Reference proteome</keyword>
<dbReference type="InterPro" id="IPR006153">
    <property type="entry name" value="Cation/H_exchanger_TM"/>
</dbReference>
<evidence type="ECO:0000256" key="6">
    <source>
        <dbReference type="ARBA" id="ARBA00023053"/>
    </source>
</evidence>
<comment type="subcellular location">
    <subcellularLocation>
        <location evidence="1">Membrane</location>
        <topology evidence="1">Multi-pass membrane protein</topology>
    </subcellularLocation>
</comment>
<keyword evidence="4 10" id="KW-0812">Transmembrane</keyword>
<protein>
    <submittedName>
        <fullName evidence="12">Sodium/hydrogen exchanger family-domain-containing protein</fullName>
    </submittedName>
</protein>
<sequence>MEASLPYHEPPITIIAILSSFLLLLSLINYGLDKIAYCGLIGQIALGIAWGTPGAKWLSREVEDAIVQLGYLGLLFLVFEGGLSTSFRSLKANLGLSSIVATTGILLPIGLSFAVMPMLNATPLQAFAAGAALCSTSLGTTFTILGTSGLSATRLGVVLTSAAMMDDVIGLIMVQVISNLGGDAFDAITVVRPVVVSLGFAIIIPVLCRFIVLPLTVRLNDFRQANPTSRISKVFCMSQTAFVIHTAYLLGIVIGATFAGTSSLLAAYIAGATISWWDSDVPHLETQETNTNATEASGETVVTEELTTQEPASESRVLPEVMEGGSGAEIFHHYYEPALQRILKPFFFASIGFSVPITKLFTGPIVWRGVIYTILMIFAKLACGLWLMSFTDPFRNLAQLAQRLTPKLRNSSKGLVPGAQCADNSSSRYEASAAPGGEGHDAVLLEPITVTDTSQASPQVRNSTPKPEKALSLYPACIVGIGMVARGEIGYLISALAESKGIFGAAADGQSSEIFLIVTWAITLCTIIGPIAVGLIVSRVRKLENGSRKEKGEGKRNVLGAWGVS</sequence>
<dbReference type="GO" id="GO:0016020">
    <property type="term" value="C:membrane"/>
    <property type="evidence" value="ECO:0007669"/>
    <property type="project" value="UniProtKB-SubCell"/>
</dbReference>
<feature type="transmembrane region" description="Helical" evidence="10">
    <location>
        <begin position="514"/>
        <end position="538"/>
    </location>
</feature>
<dbReference type="Proteomes" id="UP000720189">
    <property type="component" value="Unassembled WGS sequence"/>
</dbReference>
<feature type="transmembrane region" description="Helical" evidence="10">
    <location>
        <begin position="65"/>
        <end position="83"/>
    </location>
</feature>
<evidence type="ECO:0000259" key="11">
    <source>
        <dbReference type="Pfam" id="PF00999"/>
    </source>
</evidence>
<feature type="transmembrane region" description="Helical" evidence="10">
    <location>
        <begin position="124"/>
        <end position="145"/>
    </location>
</feature>
<dbReference type="Gene3D" id="1.20.1530.20">
    <property type="match status" value="2"/>
</dbReference>
<organism evidence="12 13">
    <name type="scientific">Fusarium redolens</name>
    <dbReference type="NCBI Taxonomy" id="48865"/>
    <lineage>
        <taxon>Eukaryota</taxon>
        <taxon>Fungi</taxon>
        <taxon>Dikarya</taxon>
        <taxon>Ascomycota</taxon>
        <taxon>Pezizomycotina</taxon>
        <taxon>Sordariomycetes</taxon>
        <taxon>Hypocreomycetidae</taxon>
        <taxon>Hypocreales</taxon>
        <taxon>Nectriaceae</taxon>
        <taxon>Fusarium</taxon>
        <taxon>Fusarium redolens species complex</taxon>
    </lineage>
</organism>
<dbReference type="Pfam" id="PF00999">
    <property type="entry name" value="Na_H_Exchanger"/>
    <property type="match status" value="1"/>
</dbReference>
<dbReference type="GO" id="GO:1902600">
    <property type="term" value="P:proton transmembrane transport"/>
    <property type="evidence" value="ECO:0007669"/>
    <property type="project" value="InterPro"/>
</dbReference>
<feature type="transmembrane region" description="Helical" evidence="10">
    <location>
        <begin position="12"/>
        <end position="28"/>
    </location>
</feature>
<evidence type="ECO:0000256" key="9">
    <source>
        <dbReference type="ARBA" id="ARBA00023201"/>
    </source>
</evidence>
<dbReference type="EMBL" id="JAGMUX010000007">
    <property type="protein sequence ID" value="KAH7254076.1"/>
    <property type="molecule type" value="Genomic_DNA"/>
</dbReference>
<keyword evidence="5 10" id="KW-1133">Transmembrane helix</keyword>
<reference evidence="12" key="1">
    <citation type="journal article" date="2021" name="Nat. Commun.">
        <title>Genetic determinants of endophytism in the Arabidopsis root mycobiome.</title>
        <authorList>
            <person name="Mesny F."/>
            <person name="Miyauchi S."/>
            <person name="Thiergart T."/>
            <person name="Pickel B."/>
            <person name="Atanasova L."/>
            <person name="Karlsson M."/>
            <person name="Huettel B."/>
            <person name="Barry K.W."/>
            <person name="Haridas S."/>
            <person name="Chen C."/>
            <person name="Bauer D."/>
            <person name="Andreopoulos W."/>
            <person name="Pangilinan J."/>
            <person name="LaButti K."/>
            <person name="Riley R."/>
            <person name="Lipzen A."/>
            <person name="Clum A."/>
            <person name="Drula E."/>
            <person name="Henrissat B."/>
            <person name="Kohler A."/>
            <person name="Grigoriev I.V."/>
            <person name="Martin F.M."/>
            <person name="Hacquard S."/>
        </authorList>
    </citation>
    <scope>NUCLEOTIDE SEQUENCE</scope>
    <source>
        <strain evidence="12">MPI-CAGE-AT-0023</strain>
    </source>
</reference>
<keyword evidence="2" id="KW-0813">Transport</keyword>
<accession>A0A9P9HB82</accession>
<feature type="transmembrane region" description="Helical" evidence="10">
    <location>
        <begin position="157"/>
        <end position="178"/>
    </location>
</feature>
<dbReference type="InterPro" id="IPR038770">
    <property type="entry name" value="Na+/solute_symporter_sf"/>
</dbReference>
<evidence type="ECO:0000256" key="5">
    <source>
        <dbReference type="ARBA" id="ARBA00022989"/>
    </source>
</evidence>
<dbReference type="GO" id="GO:0006814">
    <property type="term" value="P:sodium ion transport"/>
    <property type="evidence" value="ECO:0007669"/>
    <property type="project" value="UniProtKB-KW"/>
</dbReference>
<comment type="caution">
    <text evidence="12">The sequence shown here is derived from an EMBL/GenBank/DDBJ whole genome shotgun (WGS) entry which is preliminary data.</text>
</comment>
<dbReference type="PANTHER" id="PTHR43562">
    <property type="entry name" value="NAPA-TYPE SODIUM/HYDROGEN ANTIPORTER"/>
    <property type="match status" value="1"/>
</dbReference>
<evidence type="ECO:0000256" key="10">
    <source>
        <dbReference type="SAM" id="Phobius"/>
    </source>
</evidence>
<dbReference type="RefSeq" id="XP_046050323.1">
    <property type="nucleotide sequence ID" value="XM_046197166.1"/>
</dbReference>
<dbReference type="GO" id="GO:0015297">
    <property type="term" value="F:antiporter activity"/>
    <property type="evidence" value="ECO:0007669"/>
    <property type="project" value="UniProtKB-KW"/>
</dbReference>
<proteinExistence type="predicted"/>
<dbReference type="GeneID" id="70227120"/>
<gene>
    <name evidence="12" type="ORF">BKA55DRAFT_642974</name>
</gene>
<dbReference type="AlphaFoldDB" id="A0A9P9HB82"/>
<evidence type="ECO:0000256" key="3">
    <source>
        <dbReference type="ARBA" id="ARBA00022449"/>
    </source>
</evidence>
<evidence type="ECO:0000313" key="12">
    <source>
        <dbReference type="EMBL" id="KAH7254076.1"/>
    </source>
</evidence>
<evidence type="ECO:0000256" key="4">
    <source>
        <dbReference type="ARBA" id="ARBA00022692"/>
    </source>
</evidence>
<evidence type="ECO:0000256" key="7">
    <source>
        <dbReference type="ARBA" id="ARBA00023065"/>
    </source>
</evidence>
<dbReference type="OrthoDB" id="1288932at2759"/>
<keyword evidence="8 10" id="KW-0472">Membrane</keyword>
<feature type="transmembrane region" description="Helical" evidence="10">
    <location>
        <begin position="240"/>
        <end position="270"/>
    </location>
</feature>
<feature type="transmembrane region" description="Helical" evidence="10">
    <location>
        <begin position="95"/>
        <end position="118"/>
    </location>
</feature>
<keyword evidence="9" id="KW-0739">Sodium transport</keyword>
<evidence type="ECO:0000256" key="8">
    <source>
        <dbReference type="ARBA" id="ARBA00023136"/>
    </source>
</evidence>
<feature type="transmembrane region" description="Helical" evidence="10">
    <location>
        <begin position="365"/>
        <end position="387"/>
    </location>
</feature>
<evidence type="ECO:0000256" key="1">
    <source>
        <dbReference type="ARBA" id="ARBA00004141"/>
    </source>
</evidence>
<feature type="transmembrane region" description="Helical" evidence="10">
    <location>
        <begin position="35"/>
        <end position="53"/>
    </location>
</feature>
<evidence type="ECO:0000256" key="2">
    <source>
        <dbReference type="ARBA" id="ARBA00022448"/>
    </source>
</evidence>
<keyword evidence="3" id="KW-0050">Antiport</keyword>
<feature type="transmembrane region" description="Helical" evidence="10">
    <location>
        <begin position="198"/>
        <end position="219"/>
    </location>
</feature>
<dbReference type="PANTHER" id="PTHR43562:SF3">
    <property type="entry name" value="SODIUM ION_PROTON EXCHANGER (EUROFUNG)"/>
    <property type="match status" value="1"/>
</dbReference>
<keyword evidence="6" id="KW-0915">Sodium</keyword>
<keyword evidence="7" id="KW-0406">Ion transport</keyword>